<dbReference type="EMBL" id="BSOW01000004">
    <property type="protein sequence ID" value="GLR84875.1"/>
    <property type="molecule type" value="Genomic_DNA"/>
</dbReference>
<feature type="chain" id="PRO_5047282968" evidence="2">
    <location>
        <begin position="21"/>
        <end position="80"/>
    </location>
</feature>
<keyword evidence="4" id="KW-1185">Reference proteome</keyword>
<accession>A0ABQ6ASC7</accession>
<protein>
    <submittedName>
        <fullName evidence="3">Uncharacterized protein</fullName>
    </submittedName>
</protein>
<dbReference type="Proteomes" id="UP001156905">
    <property type="component" value="Unassembled WGS sequence"/>
</dbReference>
<evidence type="ECO:0000256" key="2">
    <source>
        <dbReference type="SAM" id="SignalP"/>
    </source>
</evidence>
<evidence type="ECO:0000313" key="3">
    <source>
        <dbReference type="EMBL" id="GLR84875.1"/>
    </source>
</evidence>
<keyword evidence="2" id="KW-0732">Signal</keyword>
<evidence type="ECO:0000256" key="1">
    <source>
        <dbReference type="SAM" id="MobiDB-lite"/>
    </source>
</evidence>
<dbReference type="RefSeq" id="WP_284263128.1">
    <property type="nucleotide sequence ID" value="NZ_BSOW01000004.1"/>
</dbReference>
<proteinExistence type="predicted"/>
<feature type="region of interest" description="Disordered" evidence="1">
    <location>
        <begin position="51"/>
        <end position="80"/>
    </location>
</feature>
<comment type="caution">
    <text evidence="3">The sequence shown here is derived from an EMBL/GenBank/DDBJ whole genome shotgun (WGS) entry which is preliminary data.</text>
</comment>
<feature type="compositionally biased region" description="Low complexity" evidence="1">
    <location>
        <begin position="53"/>
        <end position="69"/>
    </location>
</feature>
<name>A0ABQ6ASC7_9BRAD</name>
<feature type="signal peptide" evidence="2">
    <location>
        <begin position="1"/>
        <end position="20"/>
    </location>
</feature>
<reference evidence="4" key="1">
    <citation type="journal article" date="2019" name="Int. J. Syst. Evol. Microbiol.">
        <title>The Global Catalogue of Microorganisms (GCM) 10K type strain sequencing project: providing services to taxonomists for standard genome sequencing and annotation.</title>
        <authorList>
            <consortium name="The Broad Institute Genomics Platform"/>
            <consortium name="The Broad Institute Genome Sequencing Center for Infectious Disease"/>
            <person name="Wu L."/>
            <person name="Ma J."/>
        </authorList>
    </citation>
    <scope>NUCLEOTIDE SEQUENCE [LARGE SCALE GENOMIC DNA]</scope>
    <source>
        <strain evidence="4">NBRC 102520</strain>
    </source>
</reference>
<sequence length="80" mass="8010">MKTLLATTTVLAFSAQLASAQIVMKTEPPAGQLGAGQVVYVECGPGKARKVTGGSNMNAAGAMSGSGSARQHGPCMAMKK</sequence>
<evidence type="ECO:0000313" key="4">
    <source>
        <dbReference type="Proteomes" id="UP001156905"/>
    </source>
</evidence>
<organism evidence="3 4">
    <name type="scientific">Bradyrhizobium iriomotense</name>
    <dbReference type="NCBI Taxonomy" id="441950"/>
    <lineage>
        <taxon>Bacteria</taxon>
        <taxon>Pseudomonadati</taxon>
        <taxon>Pseudomonadota</taxon>
        <taxon>Alphaproteobacteria</taxon>
        <taxon>Hyphomicrobiales</taxon>
        <taxon>Nitrobacteraceae</taxon>
        <taxon>Bradyrhizobium</taxon>
    </lineage>
</organism>
<gene>
    <name evidence="3" type="ORF">GCM10007857_15850</name>
</gene>